<dbReference type="AlphaFoldDB" id="A0A829YMK1"/>
<dbReference type="PIRSF" id="PIRSF004862">
    <property type="entry name" value="FliF"/>
    <property type="match status" value="1"/>
</dbReference>
<evidence type="ECO:0000256" key="10">
    <source>
        <dbReference type="ARBA" id="ARBA00023143"/>
    </source>
</evidence>
<keyword evidence="17" id="KW-0282">Flagellum</keyword>
<dbReference type="InterPro" id="IPR045851">
    <property type="entry name" value="AMP-bd_C_sf"/>
</dbReference>
<keyword evidence="17" id="KW-0966">Cell projection</keyword>
<comment type="function">
    <text evidence="1 12">The M ring may be actively involved in energy transduction.</text>
</comment>
<evidence type="ECO:0000259" key="16">
    <source>
        <dbReference type="Pfam" id="PF08345"/>
    </source>
</evidence>
<keyword evidence="10 12" id="KW-0975">Bacterial flagellum</keyword>
<evidence type="ECO:0000256" key="5">
    <source>
        <dbReference type="ARBA" id="ARBA00017949"/>
    </source>
</evidence>
<feature type="region of interest" description="Disordered" evidence="13">
    <location>
        <begin position="264"/>
        <end position="317"/>
    </location>
</feature>
<sequence>MLRGLMPLVLLATVITAVVLMFAWRDQSSYKPLFGAREKVAAADMMTVLDGAGIPYRIHPDTGQVLVPSERLGEVRMLLASKGVVAQLPAGLELMDRSDPLGVSQFVQDVRFRRGLEGELSQSIMTIDAVDSARVHIAIAKSSSFVVNTAEPSSASVVLGLKPGRKLSNEQIAAIVKMVASSTTGLDPANVTLVDQSGNLLSARVDLSEGFEATQVNDAAGHYRDETLRSAENLLAPIVGGDNFKLSVTADVDNDKVQETLEQYGDTPKVTSESTRAEQDTDPLALGVPGSLSNRPVDVGANAQDGQESSTQRNAATRQFAYDRSVTQIQRSRGRLKKLSVAVVLNDAAAPSGTAWTEPQLANIDKILRSGLGIDTARGDSLVVSSLGFPKPAAAPVWWQQPDRVMDIGAYVAYALAALFAYLLIARPLLRMAKQRLELPAPTVQQIEATPVPAAAAASATAAPALPAANVNKGPIPVGPLLEDYDLPPPGSPVDVMVDHLRALAAKEPERVAEVVKQWVQKNVRRE</sequence>
<feature type="domain" description="Flagellar M-ring C-terminal" evidence="16">
    <location>
        <begin position="235"/>
        <end position="389"/>
    </location>
</feature>
<evidence type="ECO:0000256" key="4">
    <source>
        <dbReference type="ARBA" id="ARBA00007971"/>
    </source>
</evidence>
<evidence type="ECO:0000256" key="9">
    <source>
        <dbReference type="ARBA" id="ARBA00023136"/>
    </source>
</evidence>
<reference evidence="18" key="1">
    <citation type="submission" date="2020-01" db="EMBL/GenBank/DDBJ databases">
        <title>'Steroidobacter agaridevorans' sp. nov., agar-degrading bacteria isolated from rhizosphere soils.</title>
        <authorList>
            <person name="Ikenaga M."/>
            <person name="Kataoka M."/>
            <person name="Murouchi A."/>
            <person name="Katsuragi S."/>
            <person name="Sakai M."/>
        </authorList>
    </citation>
    <scope>NUCLEOTIDE SEQUENCE [LARGE SCALE GENOMIC DNA]</scope>
    <source>
        <strain evidence="18">YU21-B</strain>
    </source>
</reference>
<dbReference type="PANTHER" id="PTHR30046">
    <property type="entry name" value="FLAGELLAR M-RING PROTEIN"/>
    <property type="match status" value="1"/>
</dbReference>
<evidence type="ECO:0000256" key="6">
    <source>
        <dbReference type="ARBA" id="ARBA00022475"/>
    </source>
</evidence>
<dbReference type="InterPro" id="IPR013556">
    <property type="entry name" value="Flag_M-ring_C"/>
</dbReference>
<comment type="caution">
    <text evidence="17">The sequence shown here is derived from an EMBL/GenBank/DDBJ whole genome shotgun (WGS) entry which is preliminary data.</text>
</comment>
<evidence type="ECO:0000256" key="11">
    <source>
        <dbReference type="ARBA" id="ARBA00025936"/>
    </source>
</evidence>
<dbReference type="PRINTS" id="PR01009">
    <property type="entry name" value="FLGMRINGFLIF"/>
</dbReference>
<comment type="subcellular location">
    <subcellularLocation>
        <location evidence="2 12">Bacterial flagellum basal body</location>
    </subcellularLocation>
    <subcellularLocation>
        <location evidence="3">Cell membrane</location>
        <topology evidence="3">Multi-pass membrane protein</topology>
    </subcellularLocation>
</comment>
<dbReference type="InterPro" id="IPR006182">
    <property type="entry name" value="FliF_N_dom"/>
</dbReference>
<keyword evidence="7 14" id="KW-0812">Transmembrane</keyword>
<keyword evidence="17" id="KW-0969">Cilium</keyword>
<proteinExistence type="inferred from homology"/>
<evidence type="ECO:0000313" key="17">
    <source>
        <dbReference type="EMBL" id="GFE84399.1"/>
    </source>
</evidence>
<protein>
    <recommendedName>
        <fullName evidence="5 12">Flagellar M-ring protein</fullName>
    </recommendedName>
</protein>
<keyword evidence="6" id="KW-1003">Cell membrane</keyword>
<evidence type="ECO:0000256" key="3">
    <source>
        <dbReference type="ARBA" id="ARBA00004651"/>
    </source>
</evidence>
<evidence type="ECO:0000256" key="12">
    <source>
        <dbReference type="PIRNR" id="PIRNR004862"/>
    </source>
</evidence>
<dbReference type="NCBIfam" id="TIGR00206">
    <property type="entry name" value="fliF"/>
    <property type="match status" value="1"/>
</dbReference>
<dbReference type="GO" id="GO:0071973">
    <property type="term" value="P:bacterial-type flagellum-dependent cell motility"/>
    <property type="evidence" value="ECO:0007669"/>
    <property type="project" value="InterPro"/>
</dbReference>
<dbReference type="EMBL" id="BLJN01000008">
    <property type="protein sequence ID" value="GFE84399.1"/>
    <property type="molecule type" value="Genomic_DNA"/>
</dbReference>
<evidence type="ECO:0000256" key="7">
    <source>
        <dbReference type="ARBA" id="ARBA00022692"/>
    </source>
</evidence>
<dbReference type="InterPro" id="IPR043427">
    <property type="entry name" value="YscJ/FliF"/>
</dbReference>
<accession>A0A829YMK1</accession>
<feature type="domain" description="Flagellar M-ring N-terminal" evidence="15">
    <location>
        <begin position="27"/>
        <end position="202"/>
    </location>
</feature>
<keyword evidence="9 14" id="KW-0472">Membrane</keyword>
<dbReference type="InterPro" id="IPR000067">
    <property type="entry name" value="FlgMring_FliF"/>
</dbReference>
<feature type="transmembrane region" description="Helical" evidence="14">
    <location>
        <begin position="411"/>
        <end position="430"/>
    </location>
</feature>
<evidence type="ECO:0000256" key="13">
    <source>
        <dbReference type="SAM" id="MobiDB-lite"/>
    </source>
</evidence>
<comment type="similarity">
    <text evidence="4 12">Belongs to the FliF family.</text>
</comment>
<dbReference type="Gene3D" id="3.30.300.30">
    <property type="match status" value="1"/>
</dbReference>
<evidence type="ECO:0000256" key="8">
    <source>
        <dbReference type="ARBA" id="ARBA00022989"/>
    </source>
</evidence>
<dbReference type="Proteomes" id="UP000445000">
    <property type="component" value="Unassembled WGS sequence"/>
</dbReference>
<dbReference type="GO" id="GO:0003774">
    <property type="term" value="F:cytoskeletal motor activity"/>
    <property type="evidence" value="ECO:0007669"/>
    <property type="project" value="InterPro"/>
</dbReference>
<gene>
    <name evidence="17" type="primary">fliF_1</name>
    <name evidence="17" type="ORF">GCM10011487_63990</name>
</gene>
<dbReference type="Pfam" id="PF08345">
    <property type="entry name" value="YscJ_FliF_C"/>
    <property type="match status" value="1"/>
</dbReference>
<dbReference type="GO" id="GO:0009431">
    <property type="term" value="C:bacterial-type flagellum basal body, MS ring"/>
    <property type="evidence" value="ECO:0007669"/>
    <property type="project" value="InterPro"/>
</dbReference>
<name>A0A829YMK1_9GAMM</name>
<evidence type="ECO:0000256" key="1">
    <source>
        <dbReference type="ARBA" id="ARBA00003820"/>
    </source>
</evidence>
<organism evidence="17 18">
    <name type="scientific">Steroidobacter agaridevorans</name>
    <dbReference type="NCBI Taxonomy" id="2695856"/>
    <lineage>
        <taxon>Bacteria</taxon>
        <taxon>Pseudomonadati</taxon>
        <taxon>Pseudomonadota</taxon>
        <taxon>Gammaproteobacteria</taxon>
        <taxon>Steroidobacterales</taxon>
        <taxon>Steroidobacteraceae</taxon>
        <taxon>Steroidobacter</taxon>
    </lineage>
</organism>
<dbReference type="Pfam" id="PF01514">
    <property type="entry name" value="YscJ_FliF"/>
    <property type="match status" value="1"/>
</dbReference>
<comment type="subunit">
    <text evidence="11">The basal body constitutes a major portion of the flagellar organelle and consists of four rings (L,P,S, and M) mounted on a central rod. The M ring is integral to the inner membrane of the cell and may be connected to the flagellar rod via the S ring. The S (supramembrane ring) lies just distal to the M ring. The L and P rings lie in the outer membrane and the periplasmic space, respectively.</text>
</comment>
<evidence type="ECO:0000256" key="2">
    <source>
        <dbReference type="ARBA" id="ARBA00004117"/>
    </source>
</evidence>
<keyword evidence="18" id="KW-1185">Reference proteome</keyword>
<evidence type="ECO:0000313" key="18">
    <source>
        <dbReference type="Proteomes" id="UP000445000"/>
    </source>
</evidence>
<evidence type="ECO:0000259" key="15">
    <source>
        <dbReference type="Pfam" id="PF01514"/>
    </source>
</evidence>
<keyword evidence="8 14" id="KW-1133">Transmembrane helix</keyword>
<dbReference type="PANTHER" id="PTHR30046:SF0">
    <property type="entry name" value="FLAGELLAR M-RING PROTEIN"/>
    <property type="match status" value="1"/>
</dbReference>
<dbReference type="GO" id="GO:0005886">
    <property type="term" value="C:plasma membrane"/>
    <property type="evidence" value="ECO:0007669"/>
    <property type="project" value="UniProtKB-SubCell"/>
</dbReference>
<evidence type="ECO:0000256" key="14">
    <source>
        <dbReference type="SAM" id="Phobius"/>
    </source>
</evidence>
<dbReference type="RefSeq" id="WP_161816016.1">
    <property type="nucleotide sequence ID" value="NZ_BLJN01000008.1"/>
</dbReference>
<feature type="compositionally biased region" description="Polar residues" evidence="13">
    <location>
        <begin position="304"/>
        <end position="317"/>
    </location>
</feature>